<comment type="caution">
    <text evidence="2">The sequence shown here is derived from an EMBL/GenBank/DDBJ whole genome shotgun (WGS) entry which is preliminary data.</text>
</comment>
<organism evidence="2">
    <name type="scientific">Tanacetum cinerariifolium</name>
    <name type="common">Dalmatian daisy</name>
    <name type="synonym">Chrysanthemum cinerariifolium</name>
    <dbReference type="NCBI Taxonomy" id="118510"/>
    <lineage>
        <taxon>Eukaryota</taxon>
        <taxon>Viridiplantae</taxon>
        <taxon>Streptophyta</taxon>
        <taxon>Embryophyta</taxon>
        <taxon>Tracheophyta</taxon>
        <taxon>Spermatophyta</taxon>
        <taxon>Magnoliopsida</taxon>
        <taxon>eudicotyledons</taxon>
        <taxon>Gunneridae</taxon>
        <taxon>Pentapetalae</taxon>
        <taxon>asterids</taxon>
        <taxon>campanulids</taxon>
        <taxon>Asterales</taxon>
        <taxon>Asteraceae</taxon>
        <taxon>Asteroideae</taxon>
        <taxon>Anthemideae</taxon>
        <taxon>Anthemidinae</taxon>
        <taxon>Tanacetum</taxon>
    </lineage>
</organism>
<feature type="non-terminal residue" evidence="2">
    <location>
        <position position="103"/>
    </location>
</feature>
<evidence type="ECO:0000256" key="1">
    <source>
        <dbReference type="SAM" id="MobiDB-lite"/>
    </source>
</evidence>
<reference evidence="2" key="1">
    <citation type="journal article" date="2019" name="Sci. Rep.">
        <title>Draft genome of Tanacetum cinerariifolium, the natural source of mosquito coil.</title>
        <authorList>
            <person name="Yamashiro T."/>
            <person name="Shiraishi A."/>
            <person name="Satake H."/>
            <person name="Nakayama K."/>
        </authorList>
    </citation>
    <scope>NUCLEOTIDE SEQUENCE</scope>
</reference>
<name>A0A699SG34_TANCI</name>
<proteinExistence type="predicted"/>
<accession>A0A699SG34</accession>
<feature type="non-terminal residue" evidence="2">
    <location>
        <position position="1"/>
    </location>
</feature>
<dbReference type="AlphaFoldDB" id="A0A699SG34"/>
<feature type="region of interest" description="Disordered" evidence="1">
    <location>
        <begin position="21"/>
        <end position="75"/>
    </location>
</feature>
<dbReference type="EMBL" id="BKCJ011158299">
    <property type="protein sequence ID" value="GFC96108.1"/>
    <property type="molecule type" value="Genomic_DNA"/>
</dbReference>
<gene>
    <name evidence="2" type="ORF">Tci_868078</name>
</gene>
<feature type="compositionally biased region" description="Acidic residues" evidence="1">
    <location>
        <begin position="66"/>
        <end position="75"/>
    </location>
</feature>
<protein>
    <submittedName>
        <fullName evidence="2">Uncharacterized protein</fullName>
    </submittedName>
</protein>
<sequence>EDIRNTKAYKEYYACATGEAVPKPKASARRKREEQISWNSSDDEDVDGQTKGRDDNEGLMISEEERMQEEEESDELYCDIDINQGRRLQVSQDIDDSHVTLTP</sequence>
<evidence type="ECO:0000313" key="2">
    <source>
        <dbReference type="EMBL" id="GFC96108.1"/>
    </source>
</evidence>